<reference evidence="2" key="1">
    <citation type="journal article" date="2013" name="Genome Announc.">
        <title>Draft Genome Sequence of D-Branched-Chain Amino Acid Producer Lactobacillus otakiensis JCM 15040T, Isolated from a Traditional Japanese Pickle.</title>
        <authorList>
            <person name="Doi K."/>
            <person name="Mori K."/>
            <person name="Mutaguchi Y."/>
            <person name="Tashiro K."/>
            <person name="Fujino Y."/>
            <person name="Ohmori T."/>
            <person name="Kuhara S."/>
            <person name="Ohshima T."/>
        </authorList>
    </citation>
    <scope>NUCLEOTIDE SEQUENCE [LARGE SCALE GENOMIC DNA]</scope>
    <source>
        <strain evidence="2">JCM 15040</strain>
    </source>
</reference>
<sequence>METQTSNQKINYAIDLRAEFYGGKQIKNLEKYTHDVTDDMDAFFADMMQDSSYRNGVNAKKHKLASAAAVLEARESNCEN</sequence>
<dbReference type="EMBL" id="BASH01000004">
    <property type="protein sequence ID" value="GAD16756.1"/>
    <property type="molecule type" value="Genomic_DNA"/>
</dbReference>
<keyword evidence="2" id="KW-1185">Reference proteome</keyword>
<evidence type="ECO:0000313" key="2">
    <source>
        <dbReference type="Proteomes" id="UP000016361"/>
    </source>
</evidence>
<accession>S4NLI6</accession>
<name>S4NLI6_9LACO</name>
<proteinExistence type="predicted"/>
<dbReference type="Proteomes" id="UP000016361">
    <property type="component" value="Unassembled WGS sequence"/>
</dbReference>
<evidence type="ECO:0000313" key="1">
    <source>
        <dbReference type="EMBL" id="GAD16756.1"/>
    </source>
</evidence>
<dbReference type="PATRIC" id="fig|1423780.4.peg.2314"/>
<organism evidence="1 2">
    <name type="scientific">Lentilactobacillus otakiensis DSM 19908 = JCM 15040</name>
    <dbReference type="NCBI Taxonomy" id="1423780"/>
    <lineage>
        <taxon>Bacteria</taxon>
        <taxon>Bacillati</taxon>
        <taxon>Bacillota</taxon>
        <taxon>Bacilli</taxon>
        <taxon>Lactobacillales</taxon>
        <taxon>Lactobacillaceae</taxon>
        <taxon>Lentilactobacillus</taxon>
    </lineage>
</organism>
<dbReference type="AlphaFoldDB" id="S4NLI6"/>
<gene>
    <name evidence="1" type="ORF">LOT_1294</name>
</gene>
<protein>
    <submittedName>
        <fullName evidence="1">Uncharacterized protein</fullName>
    </submittedName>
</protein>
<dbReference type="STRING" id="1423780.FD05_GL002279"/>
<comment type="caution">
    <text evidence="1">The sequence shown here is derived from an EMBL/GenBank/DDBJ whole genome shotgun (WGS) entry which is preliminary data.</text>
</comment>